<reference evidence="11 12" key="1">
    <citation type="journal article" date="2020" name="Nature">
        <title>Bacterial chemolithoautotrophy via manganese oxidation.</title>
        <authorList>
            <person name="Yu H."/>
            <person name="Leadbetter J.R."/>
        </authorList>
    </citation>
    <scope>NUCLEOTIDE SEQUENCE [LARGE SCALE GENOMIC DNA]</scope>
    <source>
        <strain evidence="11 12">Mn-1</strain>
    </source>
</reference>
<dbReference type="Pfam" id="PF00795">
    <property type="entry name" value="CN_hydrolase"/>
    <property type="match status" value="1"/>
</dbReference>
<comment type="subcellular location">
    <subcellularLocation>
        <location evidence="1 9">Cell membrane</location>
        <topology evidence="1 9">Multi-pass membrane protein</topology>
    </subcellularLocation>
</comment>
<evidence type="ECO:0000256" key="3">
    <source>
        <dbReference type="ARBA" id="ARBA00022475"/>
    </source>
</evidence>
<dbReference type="InterPro" id="IPR003010">
    <property type="entry name" value="C-N_Hydrolase"/>
</dbReference>
<dbReference type="EMBL" id="VTOW01000002">
    <property type="protein sequence ID" value="NKE71474.1"/>
    <property type="molecule type" value="Genomic_DNA"/>
</dbReference>
<dbReference type="Proteomes" id="UP000534783">
    <property type="component" value="Unassembled WGS sequence"/>
</dbReference>
<evidence type="ECO:0000256" key="4">
    <source>
        <dbReference type="ARBA" id="ARBA00022679"/>
    </source>
</evidence>
<dbReference type="UniPathway" id="UPA00666"/>
<protein>
    <recommendedName>
        <fullName evidence="9">Apolipoprotein N-acyltransferase</fullName>
        <shortName evidence="9">ALP N-acyltransferase</shortName>
        <ecNumber evidence="9">2.3.1.269</ecNumber>
    </recommendedName>
</protein>
<dbReference type="GO" id="GO:0016410">
    <property type="term" value="F:N-acyltransferase activity"/>
    <property type="evidence" value="ECO:0007669"/>
    <property type="project" value="UniProtKB-UniRule"/>
</dbReference>
<feature type="transmembrane region" description="Helical" evidence="9">
    <location>
        <begin position="195"/>
        <end position="218"/>
    </location>
</feature>
<comment type="similarity">
    <text evidence="2 9">Belongs to the CN hydrolase family. Apolipoprotein N-acyltransferase subfamily.</text>
</comment>
<dbReference type="CDD" id="cd07571">
    <property type="entry name" value="ALP_N-acyl_transferase"/>
    <property type="match status" value="1"/>
</dbReference>
<dbReference type="Gene3D" id="3.60.110.10">
    <property type="entry name" value="Carbon-nitrogen hydrolase"/>
    <property type="match status" value="1"/>
</dbReference>
<dbReference type="PANTHER" id="PTHR38686:SF1">
    <property type="entry name" value="APOLIPOPROTEIN N-ACYLTRANSFERASE"/>
    <property type="match status" value="1"/>
</dbReference>
<evidence type="ECO:0000259" key="10">
    <source>
        <dbReference type="PROSITE" id="PS50263"/>
    </source>
</evidence>
<feature type="transmembrane region" description="Helical" evidence="9">
    <location>
        <begin position="45"/>
        <end position="62"/>
    </location>
</feature>
<keyword evidence="5 9" id="KW-0812">Transmembrane</keyword>
<feature type="transmembrane region" description="Helical" evidence="9">
    <location>
        <begin position="123"/>
        <end position="144"/>
    </location>
</feature>
<dbReference type="PANTHER" id="PTHR38686">
    <property type="entry name" value="APOLIPOPROTEIN N-ACYLTRANSFERASE"/>
    <property type="match status" value="1"/>
</dbReference>
<feature type="transmembrane region" description="Helical" evidence="9">
    <location>
        <begin position="230"/>
        <end position="251"/>
    </location>
</feature>
<dbReference type="EC" id="2.3.1.269" evidence="9"/>
<dbReference type="InterPro" id="IPR036526">
    <property type="entry name" value="C-N_Hydrolase_sf"/>
</dbReference>
<keyword evidence="4 9" id="KW-0808">Transferase</keyword>
<dbReference type="GO" id="GO:0005886">
    <property type="term" value="C:plasma membrane"/>
    <property type="evidence" value="ECO:0007669"/>
    <property type="project" value="UniProtKB-SubCell"/>
</dbReference>
<evidence type="ECO:0000313" key="12">
    <source>
        <dbReference type="Proteomes" id="UP000534783"/>
    </source>
</evidence>
<dbReference type="InterPro" id="IPR004563">
    <property type="entry name" value="Apolipo_AcylTrfase"/>
</dbReference>
<evidence type="ECO:0000256" key="7">
    <source>
        <dbReference type="ARBA" id="ARBA00023136"/>
    </source>
</evidence>
<dbReference type="NCBIfam" id="TIGR00546">
    <property type="entry name" value="lnt"/>
    <property type="match status" value="1"/>
</dbReference>
<sequence length="554" mass="61601">MNLTKPESAALSRHTSGLTTIRATQNKRSTAPSLPSNPALVKRRLLPFALAFLSGLFLALSFPRWELFPLAWVAFIPLFFAVRNVSAARSFLIGWTAGLVYFSGTLSWVTISMTRYGKIPQPISYLLMLLLVAYCAVYVGLFAAGSRSLFEKKRGWALLLIPVLWVALEYARGHLLSGFPWAALAYSQYRFLPLIQIADLASIYGIGFLIVLVNAGLFEVIRGGWIERRMAWRPLILTGGLFLLSLGYGLYRLDQPMGEERSLTVAVVQGNIEQDQKWDARLRDETVQKYKRLSLDSVKKEAPPELIVWPESAAPFFFQTEAALRNELLDFAQEGKFYLLFGSPAFEPASSGQMALLNSAYLLSPAAEVVGRYDKIHLVPFGEYVPLSSVLFFVNKLVEGIGEFIPGREATVMEAAGTRIGTVICFEVIFPEVVRRFAQNGATVMTTITNDAWFGDSAAPYQHFSMVVFRSIENRVPFARSANTGISGFIDAHGRIIKQSPLFTEAALTQSLHPGTRRTLYTAYGDVFAIGCVIIALGFALFSYREKRRKTDAD</sequence>
<comment type="catalytic activity">
    <reaction evidence="9">
        <text>N-terminal S-1,2-diacyl-sn-glyceryl-L-cysteinyl-[lipoprotein] + a glycerophospholipid = N-acyl-S-1,2-diacyl-sn-glyceryl-L-cysteinyl-[lipoprotein] + a 2-acyl-sn-glycero-3-phospholipid + H(+)</text>
        <dbReference type="Rhea" id="RHEA:48228"/>
        <dbReference type="Rhea" id="RHEA-COMP:14681"/>
        <dbReference type="Rhea" id="RHEA-COMP:14684"/>
        <dbReference type="ChEBI" id="CHEBI:15378"/>
        <dbReference type="ChEBI" id="CHEBI:136912"/>
        <dbReference type="ChEBI" id="CHEBI:140656"/>
        <dbReference type="ChEBI" id="CHEBI:140657"/>
        <dbReference type="ChEBI" id="CHEBI:140660"/>
        <dbReference type="EC" id="2.3.1.269"/>
    </reaction>
</comment>
<evidence type="ECO:0000256" key="9">
    <source>
        <dbReference type="HAMAP-Rule" id="MF_01148"/>
    </source>
</evidence>
<evidence type="ECO:0000256" key="2">
    <source>
        <dbReference type="ARBA" id="ARBA00010065"/>
    </source>
</evidence>
<keyword evidence="12" id="KW-1185">Reference proteome</keyword>
<comment type="function">
    <text evidence="9">Catalyzes the phospholipid dependent N-acylation of the N-terminal cysteine of apolipoprotein, the last step in lipoprotein maturation.</text>
</comment>
<dbReference type="GO" id="GO:0042158">
    <property type="term" value="P:lipoprotein biosynthetic process"/>
    <property type="evidence" value="ECO:0007669"/>
    <property type="project" value="UniProtKB-UniRule"/>
</dbReference>
<feature type="transmembrane region" description="Helical" evidence="9">
    <location>
        <begin position="92"/>
        <end position="111"/>
    </location>
</feature>
<keyword evidence="11" id="KW-0449">Lipoprotein</keyword>
<dbReference type="SUPFAM" id="SSF56317">
    <property type="entry name" value="Carbon-nitrogen hydrolase"/>
    <property type="match status" value="1"/>
</dbReference>
<dbReference type="Pfam" id="PF20154">
    <property type="entry name" value="LNT_N"/>
    <property type="match status" value="1"/>
</dbReference>
<keyword evidence="6 9" id="KW-1133">Transmembrane helix</keyword>
<dbReference type="AlphaFoldDB" id="A0A7X6DQK0"/>
<proteinExistence type="inferred from homology"/>
<evidence type="ECO:0000256" key="6">
    <source>
        <dbReference type="ARBA" id="ARBA00022989"/>
    </source>
</evidence>
<gene>
    <name evidence="9 11" type="primary">lnt</name>
    <name evidence="11" type="ORF">MNODULE_12060</name>
</gene>
<evidence type="ECO:0000313" key="11">
    <source>
        <dbReference type="EMBL" id="NKE71474.1"/>
    </source>
</evidence>
<evidence type="ECO:0000256" key="1">
    <source>
        <dbReference type="ARBA" id="ARBA00004651"/>
    </source>
</evidence>
<organism evidence="11 12">
    <name type="scientific">Candidatus Manganitrophus noduliformans</name>
    <dbReference type="NCBI Taxonomy" id="2606439"/>
    <lineage>
        <taxon>Bacteria</taxon>
        <taxon>Pseudomonadati</taxon>
        <taxon>Nitrospirota</taxon>
        <taxon>Nitrospiria</taxon>
        <taxon>Candidatus Troglogloeales</taxon>
        <taxon>Candidatus Manganitrophaceae</taxon>
        <taxon>Candidatus Manganitrophus</taxon>
    </lineage>
</organism>
<feature type="transmembrane region" description="Helical" evidence="9">
    <location>
        <begin position="156"/>
        <end position="175"/>
    </location>
</feature>
<evidence type="ECO:0000256" key="8">
    <source>
        <dbReference type="ARBA" id="ARBA00023315"/>
    </source>
</evidence>
<keyword evidence="8 9" id="KW-0012">Acyltransferase</keyword>
<comment type="caution">
    <text evidence="11">The sequence shown here is derived from an EMBL/GenBank/DDBJ whole genome shotgun (WGS) entry which is preliminary data.</text>
</comment>
<dbReference type="PROSITE" id="PS50263">
    <property type="entry name" value="CN_HYDROLASE"/>
    <property type="match status" value="1"/>
</dbReference>
<accession>A0A7X6DQK0</accession>
<feature type="transmembrane region" description="Helical" evidence="9">
    <location>
        <begin position="521"/>
        <end position="542"/>
    </location>
</feature>
<evidence type="ECO:0000256" key="5">
    <source>
        <dbReference type="ARBA" id="ARBA00022692"/>
    </source>
</evidence>
<name>A0A7X6DQK0_9BACT</name>
<feature type="transmembrane region" description="Helical" evidence="9">
    <location>
        <begin position="68"/>
        <end position="85"/>
    </location>
</feature>
<keyword evidence="7 9" id="KW-0472">Membrane</keyword>
<comment type="pathway">
    <text evidence="9">Protein modification; lipoprotein biosynthesis (N-acyl transfer).</text>
</comment>
<keyword evidence="3 9" id="KW-1003">Cell membrane</keyword>
<feature type="domain" description="CN hydrolase" evidence="10">
    <location>
        <begin position="268"/>
        <end position="514"/>
    </location>
</feature>
<dbReference type="HAMAP" id="MF_01148">
    <property type="entry name" value="Lnt"/>
    <property type="match status" value="1"/>
</dbReference>
<dbReference type="InterPro" id="IPR045378">
    <property type="entry name" value="LNT_N"/>
</dbReference>